<feature type="domain" description="RNA polymerase sigma-70 region 4" evidence="7">
    <location>
        <begin position="97"/>
        <end position="145"/>
    </location>
</feature>
<keyword evidence="3" id="KW-0731">Sigma factor</keyword>
<dbReference type="Gene3D" id="1.10.1740.10">
    <property type="match status" value="1"/>
</dbReference>
<dbReference type="Pfam" id="PF04545">
    <property type="entry name" value="Sigma70_r4"/>
    <property type="match status" value="1"/>
</dbReference>
<dbReference type="Proteomes" id="UP001299970">
    <property type="component" value="Unassembled WGS sequence"/>
</dbReference>
<dbReference type="InterPro" id="IPR036388">
    <property type="entry name" value="WH-like_DNA-bd_sf"/>
</dbReference>
<proteinExistence type="inferred from homology"/>
<dbReference type="InterPro" id="IPR039425">
    <property type="entry name" value="RNA_pol_sigma-70-like"/>
</dbReference>
<dbReference type="PANTHER" id="PTHR43133">
    <property type="entry name" value="RNA POLYMERASE ECF-TYPE SIGMA FACTO"/>
    <property type="match status" value="1"/>
</dbReference>
<dbReference type="PANTHER" id="PTHR43133:SF52">
    <property type="entry name" value="ECF RNA POLYMERASE SIGMA FACTOR SIGL"/>
    <property type="match status" value="1"/>
</dbReference>
<name>A0ABS9TCM4_9PSEU</name>
<evidence type="ECO:0000256" key="3">
    <source>
        <dbReference type="ARBA" id="ARBA00023082"/>
    </source>
</evidence>
<evidence type="ECO:0000256" key="1">
    <source>
        <dbReference type="ARBA" id="ARBA00010641"/>
    </source>
</evidence>
<dbReference type="InterPro" id="IPR007627">
    <property type="entry name" value="RNA_pol_sigma70_r2"/>
</dbReference>
<evidence type="ECO:0000256" key="2">
    <source>
        <dbReference type="ARBA" id="ARBA00023015"/>
    </source>
</evidence>
<keyword evidence="4" id="KW-0238">DNA-binding</keyword>
<accession>A0ABS9TCM4</accession>
<keyword evidence="5" id="KW-0804">Transcription</keyword>
<dbReference type="InterPro" id="IPR014284">
    <property type="entry name" value="RNA_pol_sigma-70_dom"/>
</dbReference>
<keyword evidence="2" id="KW-0805">Transcription regulation</keyword>
<dbReference type="NCBIfam" id="TIGR02937">
    <property type="entry name" value="sigma70-ECF"/>
    <property type="match status" value="1"/>
</dbReference>
<evidence type="ECO:0000256" key="4">
    <source>
        <dbReference type="ARBA" id="ARBA00023125"/>
    </source>
</evidence>
<evidence type="ECO:0000313" key="8">
    <source>
        <dbReference type="EMBL" id="MCH6166267.1"/>
    </source>
</evidence>
<protein>
    <submittedName>
        <fullName evidence="8">Sigma-70 family RNA polymerase sigma factor</fullName>
    </submittedName>
</protein>
<evidence type="ECO:0000256" key="5">
    <source>
        <dbReference type="ARBA" id="ARBA00023163"/>
    </source>
</evidence>
<reference evidence="8 9" key="1">
    <citation type="submission" date="2022-03" db="EMBL/GenBank/DDBJ databases">
        <title>Pseudonocardia alaer sp. nov., a novel actinomycete isolated from reed forest soil.</title>
        <authorList>
            <person name="Wang L."/>
        </authorList>
    </citation>
    <scope>NUCLEOTIDE SEQUENCE [LARGE SCALE GENOMIC DNA]</scope>
    <source>
        <strain evidence="8 9">Y-16303</strain>
    </source>
</reference>
<dbReference type="SUPFAM" id="SSF88659">
    <property type="entry name" value="Sigma3 and sigma4 domains of RNA polymerase sigma factors"/>
    <property type="match status" value="1"/>
</dbReference>
<dbReference type="InterPro" id="IPR013325">
    <property type="entry name" value="RNA_pol_sigma_r2"/>
</dbReference>
<comment type="caution">
    <text evidence="8">The sequence shown here is derived from an EMBL/GenBank/DDBJ whole genome shotgun (WGS) entry which is preliminary data.</text>
</comment>
<keyword evidence="9" id="KW-1185">Reference proteome</keyword>
<dbReference type="Gene3D" id="1.10.10.10">
    <property type="entry name" value="Winged helix-like DNA-binding domain superfamily/Winged helix DNA-binding domain"/>
    <property type="match status" value="1"/>
</dbReference>
<dbReference type="CDD" id="cd06171">
    <property type="entry name" value="Sigma70_r4"/>
    <property type="match status" value="1"/>
</dbReference>
<evidence type="ECO:0000313" key="9">
    <source>
        <dbReference type="Proteomes" id="UP001299970"/>
    </source>
</evidence>
<comment type="similarity">
    <text evidence="1">Belongs to the sigma-70 factor family. ECF subfamily.</text>
</comment>
<evidence type="ECO:0000259" key="7">
    <source>
        <dbReference type="Pfam" id="PF04545"/>
    </source>
</evidence>
<dbReference type="InterPro" id="IPR013324">
    <property type="entry name" value="RNA_pol_sigma_r3/r4-like"/>
</dbReference>
<feature type="domain" description="RNA polymerase sigma-70 region 2" evidence="6">
    <location>
        <begin position="5"/>
        <end position="66"/>
    </location>
</feature>
<dbReference type="SUPFAM" id="SSF88946">
    <property type="entry name" value="Sigma2 domain of RNA polymerase sigma factors"/>
    <property type="match status" value="1"/>
</dbReference>
<dbReference type="EMBL" id="JAKXMK010000009">
    <property type="protein sequence ID" value="MCH6166267.1"/>
    <property type="molecule type" value="Genomic_DNA"/>
</dbReference>
<dbReference type="Pfam" id="PF04542">
    <property type="entry name" value="Sigma70_r2"/>
    <property type="match status" value="1"/>
</dbReference>
<gene>
    <name evidence="8" type="ORF">MMF94_11280</name>
</gene>
<dbReference type="InterPro" id="IPR007630">
    <property type="entry name" value="RNA_pol_sigma70_r4"/>
</dbReference>
<evidence type="ECO:0000259" key="6">
    <source>
        <dbReference type="Pfam" id="PF04542"/>
    </source>
</evidence>
<sequence length="156" mass="17763">MAVPLFSFALRLTRDRTVAEDVVQEVLVRAWRRADHLEPGSDALRGWLFAAARNLITDMWRAKARRPAIVSCDEAVDVAVTADDVDRVLRRQTLDDALYQLTPKHRDVLIQIYYEGRSLAETAHRLGVPLGTVKSRAHNALRALRMLLQEIEVQPR</sequence>
<organism evidence="8 9">
    <name type="scientific">Pseudonocardia alaniniphila</name>
    <dbReference type="NCBI Taxonomy" id="75291"/>
    <lineage>
        <taxon>Bacteria</taxon>
        <taxon>Bacillati</taxon>
        <taxon>Actinomycetota</taxon>
        <taxon>Actinomycetes</taxon>
        <taxon>Pseudonocardiales</taxon>
        <taxon>Pseudonocardiaceae</taxon>
        <taxon>Pseudonocardia</taxon>
    </lineage>
</organism>